<dbReference type="GO" id="GO:0003677">
    <property type="term" value="F:DNA binding"/>
    <property type="evidence" value="ECO:0007669"/>
    <property type="project" value="UniProtKB-KW"/>
</dbReference>
<keyword evidence="7" id="KW-1185">Reference proteome</keyword>
<dbReference type="GO" id="GO:0015074">
    <property type="term" value="P:DNA integration"/>
    <property type="evidence" value="ECO:0007669"/>
    <property type="project" value="UniProtKB-KW"/>
</dbReference>
<dbReference type="Pfam" id="PF22022">
    <property type="entry name" value="Phage_int_M"/>
    <property type="match status" value="1"/>
</dbReference>
<dbReference type="PANTHER" id="PTHR30629">
    <property type="entry name" value="PROPHAGE INTEGRASE"/>
    <property type="match status" value="1"/>
</dbReference>
<evidence type="ECO:0000256" key="3">
    <source>
        <dbReference type="ARBA" id="ARBA00023125"/>
    </source>
</evidence>
<dbReference type="Gene3D" id="1.10.150.130">
    <property type="match status" value="1"/>
</dbReference>
<keyword evidence="2" id="KW-0229">DNA integration</keyword>
<evidence type="ECO:0000313" key="7">
    <source>
        <dbReference type="Proteomes" id="UP000199110"/>
    </source>
</evidence>
<evidence type="ECO:0000256" key="1">
    <source>
        <dbReference type="ARBA" id="ARBA00008857"/>
    </source>
</evidence>
<dbReference type="Gene3D" id="3.30.160.390">
    <property type="entry name" value="Integrase, DNA-binding domain"/>
    <property type="match status" value="1"/>
</dbReference>
<dbReference type="GO" id="GO:0006310">
    <property type="term" value="P:DNA recombination"/>
    <property type="evidence" value="ECO:0007669"/>
    <property type="project" value="UniProtKB-KW"/>
</dbReference>
<proteinExistence type="inferred from homology"/>
<organism evidence="6 7">
    <name type="scientific">Jannaschia pohangensis</name>
    <dbReference type="NCBI Taxonomy" id="390807"/>
    <lineage>
        <taxon>Bacteria</taxon>
        <taxon>Pseudomonadati</taxon>
        <taxon>Pseudomonadota</taxon>
        <taxon>Alphaproteobacteria</taxon>
        <taxon>Rhodobacterales</taxon>
        <taxon>Roseobacteraceae</taxon>
        <taxon>Jannaschia</taxon>
    </lineage>
</organism>
<dbReference type="RefSeq" id="WP_245749150.1">
    <property type="nucleotide sequence ID" value="NZ_FORA01000001.1"/>
</dbReference>
<dbReference type="PROSITE" id="PS51898">
    <property type="entry name" value="TYR_RECOMBINASE"/>
    <property type="match status" value="1"/>
</dbReference>
<dbReference type="InterPro" id="IPR002104">
    <property type="entry name" value="Integrase_catalytic"/>
</dbReference>
<dbReference type="InterPro" id="IPR038488">
    <property type="entry name" value="Integrase_DNA-bd_sf"/>
</dbReference>
<dbReference type="InterPro" id="IPR011010">
    <property type="entry name" value="DNA_brk_join_enz"/>
</dbReference>
<dbReference type="Proteomes" id="UP000199110">
    <property type="component" value="Unassembled WGS sequence"/>
</dbReference>
<dbReference type="InterPro" id="IPR010998">
    <property type="entry name" value="Integrase_recombinase_N"/>
</dbReference>
<dbReference type="EMBL" id="FORA01000001">
    <property type="protein sequence ID" value="SFI65039.1"/>
    <property type="molecule type" value="Genomic_DNA"/>
</dbReference>
<name>A0A1I3JXP6_9RHOB</name>
<dbReference type="InterPro" id="IPR025166">
    <property type="entry name" value="Integrase_DNA_bind_dom"/>
</dbReference>
<comment type="similarity">
    <text evidence="1">Belongs to the 'phage' integrase family.</text>
</comment>
<evidence type="ECO:0000313" key="6">
    <source>
        <dbReference type="EMBL" id="SFI65039.1"/>
    </source>
</evidence>
<dbReference type="SUPFAM" id="SSF56349">
    <property type="entry name" value="DNA breaking-rejoining enzymes"/>
    <property type="match status" value="1"/>
</dbReference>
<gene>
    <name evidence="6" type="ORF">SAMN04488095_1468</name>
</gene>
<evidence type="ECO:0000256" key="4">
    <source>
        <dbReference type="ARBA" id="ARBA00023172"/>
    </source>
</evidence>
<dbReference type="Pfam" id="PF13356">
    <property type="entry name" value="Arm-DNA-bind_3"/>
    <property type="match status" value="1"/>
</dbReference>
<feature type="domain" description="Tyr recombinase" evidence="5">
    <location>
        <begin position="200"/>
        <end position="380"/>
    </location>
</feature>
<dbReference type="CDD" id="cd00801">
    <property type="entry name" value="INT_P4_C"/>
    <property type="match status" value="1"/>
</dbReference>
<sequence length="394" mass="43989">MLTATRIKALEIGKAEDGAGLRIVKGNRASGQWVWRYTDPTGRRREMGLGSWPTVSLAAARDARDGWAAVRADGRDPIAERRVEQRKARQTGRTLAEVMQAAFDARKATLRDEGEAGRWLSPLQVHVIPALGTRDIEGLTQADFESVLRPIWHDKAAVAKKAYGRLRIVLRHGAAQGYEVDANGLLNARHVLGTQETTEQNIPAMDWRHVPKFYATLGDGATGHLALRFLMLTNARSRTVRFARLDQIEDGVWTIPGEGDGARMKGLKKRVADFRLPLSLEAQKVITLARQTARDGWLFPGTTRSKSPVISDATMTKVLKDQDLEARPHGFRSSFRTWAEDTNAADDTLAEMCMAHATGSKVSRAYRRSDRLEARREVMEAWSNWVTSDRRGQK</sequence>
<keyword evidence="4" id="KW-0233">DNA recombination</keyword>
<evidence type="ECO:0000256" key="2">
    <source>
        <dbReference type="ARBA" id="ARBA00022908"/>
    </source>
</evidence>
<reference evidence="6 7" key="1">
    <citation type="submission" date="2016-10" db="EMBL/GenBank/DDBJ databases">
        <authorList>
            <person name="de Groot N.N."/>
        </authorList>
    </citation>
    <scope>NUCLEOTIDE SEQUENCE [LARGE SCALE GENOMIC DNA]</scope>
    <source>
        <strain evidence="6 7">DSM 19073</strain>
    </source>
</reference>
<dbReference type="InterPro" id="IPR013762">
    <property type="entry name" value="Integrase-like_cat_sf"/>
</dbReference>
<evidence type="ECO:0000259" key="5">
    <source>
        <dbReference type="PROSITE" id="PS51898"/>
    </source>
</evidence>
<dbReference type="InterPro" id="IPR050808">
    <property type="entry name" value="Phage_Integrase"/>
</dbReference>
<dbReference type="Pfam" id="PF00589">
    <property type="entry name" value="Phage_integrase"/>
    <property type="match status" value="1"/>
</dbReference>
<dbReference type="Gene3D" id="1.10.443.10">
    <property type="entry name" value="Intergrase catalytic core"/>
    <property type="match status" value="1"/>
</dbReference>
<dbReference type="PANTHER" id="PTHR30629:SF2">
    <property type="entry name" value="PROPHAGE INTEGRASE INTS-RELATED"/>
    <property type="match status" value="1"/>
</dbReference>
<dbReference type="STRING" id="390807.SAMN04488095_1468"/>
<dbReference type="AlphaFoldDB" id="A0A1I3JXP6"/>
<accession>A0A1I3JXP6</accession>
<dbReference type="InterPro" id="IPR053876">
    <property type="entry name" value="Phage_int_M"/>
</dbReference>
<protein>
    <submittedName>
        <fullName evidence="6">Phage integrase family protein</fullName>
    </submittedName>
</protein>
<keyword evidence="3" id="KW-0238">DNA-binding</keyword>